<dbReference type="GO" id="GO:0008236">
    <property type="term" value="F:serine-type peptidase activity"/>
    <property type="evidence" value="ECO:0007669"/>
    <property type="project" value="InterPro"/>
</dbReference>
<protein>
    <submittedName>
        <fullName evidence="6">Prolyl oligopeptidase family protein</fullName>
    </submittedName>
</protein>
<dbReference type="PROSITE" id="PS51257">
    <property type="entry name" value="PROKAR_LIPOPROTEIN"/>
    <property type="match status" value="1"/>
</dbReference>
<dbReference type="SUPFAM" id="SSF53474">
    <property type="entry name" value="alpha/beta-Hydrolases"/>
    <property type="match status" value="1"/>
</dbReference>
<evidence type="ECO:0000313" key="7">
    <source>
        <dbReference type="Proteomes" id="UP000230842"/>
    </source>
</evidence>
<accession>A0A2M9BFY7</accession>
<keyword evidence="4" id="KW-0732">Signal</keyword>
<feature type="signal peptide" evidence="4">
    <location>
        <begin position="1"/>
        <end position="18"/>
    </location>
</feature>
<feature type="chain" id="PRO_5038502391" evidence="4">
    <location>
        <begin position="19"/>
        <end position="361"/>
    </location>
</feature>
<dbReference type="GO" id="GO:0006508">
    <property type="term" value="P:proteolysis"/>
    <property type="evidence" value="ECO:0007669"/>
    <property type="project" value="InterPro"/>
</dbReference>
<dbReference type="InterPro" id="IPR029058">
    <property type="entry name" value="AB_hydrolase_fold"/>
</dbReference>
<dbReference type="PANTHER" id="PTHR22946:SF9">
    <property type="entry name" value="POLYKETIDE TRANSFERASE AF380"/>
    <property type="match status" value="1"/>
</dbReference>
<dbReference type="Proteomes" id="UP000230842">
    <property type="component" value="Unassembled WGS sequence"/>
</dbReference>
<sequence length="361" mass="39606">MRRPVVALLSAVALAATAACSAATDDAGSSDGSPTPSEPTRTTSPTTPAPSASPSTTPSVSPAPSVPTAESRVSLPTLMARSYDGRRLQRTGVLVRTDDYTRYAVRYRSDDLWISGILNVPTGRGPYPVVVMAHGYIDPAIYVRGQGLMREQDWLARRGFAVLHTDYRGHAASDDTGPLDRELRLGYTVDVINAVHAVRRSSMRRLDGARVSLLGRSMGGGVVLNALVTQPGLVDAAVVFASVSSDAVDNFERWTRPERPESVSRIERRFGLPEQNPTFWRQISSRTYVDRITEPVLLHHGTSDDSCPYRWSVRTTRALTNAGVDARLRTYEGEEHAFGPQWPQSMRRTLRFLRSSSEPQA</sequence>
<feature type="domain" description="Peptidase S9 prolyl oligopeptidase catalytic" evidence="5">
    <location>
        <begin position="150"/>
        <end position="353"/>
    </location>
</feature>
<evidence type="ECO:0000256" key="3">
    <source>
        <dbReference type="SAM" id="MobiDB-lite"/>
    </source>
</evidence>
<keyword evidence="2" id="KW-0378">Hydrolase</keyword>
<feature type="compositionally biased region" description="Low complexity" evidence="3">
    <location>
        <begin position="20"/>
        <end position="71"/>
    </location>
</feature>
<dbReference type="AlphaFoldDB" id="A0A2M9BFY7"/>
<proteinExistence type="inferred from homology"/>
<evidence type="ECO:0000256" key="2">
    <source>
        <dbReference type="ARBA" id="ARBA00022801"/>
    </source>
</evidence>
<dbReference type="PANTHER" id="PTHR22946">
    <property type="entry name" value="DIENELACTONE HYDROLASE DOMAIN-CONTAINING PROTEIN-RELATED"/>
    <property type="match status" value="1"/>
</dbReference>
<gene>
    <name evidence="6" type="ORF">CLV56_1027</name>
</gene>
<feature type="region of interest" description="Disordered" evidence="3">
    <location>
        <begin position="20"/>
        <end position="73"/>
    </location>
</feature>
<dbReference type="InterPro" id="IPR050261">
    <property type="entry name" value="FrsA_esterase"/>
</dbReference>
<comment type="similarity">
    <text evidence="1">Belongs to the AB hydrolase superfamily.</text>
</comment>
<comment type="caution">
    <text evidence="6">The sequence shown here is derived from an EMBL/GenBank/DDBJ whole genome shotgun (WGS) entry which is preliminary data.</text>
</comment>
<dbReference type="EMBL" id="PGEZ01000001">
    <property type="protein sequence ID" value="PJJ56814.1"/>
    <property type="molecule type" value="Genomic_DNA"/>
</dbReference>
<dbReference type="RefSeq" id="WP_245857623.1">
    <property type="nucleotide sequence ID" value="NZ_PGEZ01000001.1"/>
</dbReference>
<evidence type="ECO:0000259" key="5">
    <source>
        <dbReference type="Pfam" id="PF00326"/>
    </source>
</evidence>
<dbReference type="GO" id="GO:0052689">
    <property type="term" value="F:carboxylic ester hydrolase activity"/>
    <property type="evidence" value="ECO:0007669"/>
    <property type="project" value="UniProtKB-ARBA"/>
</dbReference>
<evidence type="ECO:0000256" key="1">
    <source>
        <dbReference type="ARBA" id="ARBA00008645"/>
    </source>
</evidence>
<evidence type="ECO:0000256" key="4">
    <source>
        <dbReference type="SAM" id="SignalP"/>
    </source>
</evidence>
<dbReference type="Gene3D" id="3.40.50.1820">
    <property type="entry name" value="alpha/beta hydrolase"/>
    <property type="match status" value="1"/>
</dbReference>
<organism evidence="6 7">
    <name type="scientific">Mumia flava</name>
    <dbReference type="NCBI Taxonomy" id="1348852"/>
    <lineage>
        <taxon>Bacteria</taxon>
        <taxon>Bacillati</taxon>
        <taxon>Actinomycetota</taxon>
        <taxon>Actinomycetes</taxon>
        <taxon>Propionibacteriales</taxon>
        <taxon>Nocardioidaceae</taxon>
        <taxon>Mumia</taxon>
    </lineage>
</organism>
<name>A0A2M9BFY7_9ACTN</name>
<dbReference type="Pfam" id="PF00326">
    <property type="entry name" value="Peptidase_S9"/>
    <property type="match status" value="1"/>
</dbReference>
<reference evidence="6 7" key="1">
    <citation type="submission" date="2017-11" db="EMBL/GenBank/DDBJ databases">
        <title>Genomic Encyclopedia of Archaeal and Bacterial Type Strains, Phase II (KMG-II): From Individual Species to Whole Genera.</title>
        <authorList>
            <person name="Goeker M."/>
        </authorList>
    </citation>
    <scope>NUCLEOTIDE SEQUENCE [LARGE SCALE GENOMIC DNA]</scope>
    <source>
        <strain evidence="6 7">DSM 27763</strain>
    </source>
</reference>
<dbReference type="InterPro" id="IPR001375">
    <property type="entry name" value="Peptidase_S9_cat"/>
</dbReference>
<evidence type="ECO:0000313" key="6">
    <source>
        <dbReference type="EMBL" id="PJJ56814.1"/>
    </source>
</evidence>
<keyword evidence="7" id="KW-1185">Reference proteome</keyword>